<reference evidence="3 4" key="1">
    <citation type="submission" date="2018-06" db="EMBL/GenBank/DDBJ databases">
        <title>Freshwater and sediment microbial communities from various areas in North America, analyzing microbe dynamics in response to fracking.</title>
        <authorList>
            <person name="Lamendella R."/>
        </authorList>
    </citation>
    <scope>NUCLEOTIDE SEQUENCE [LARGE SCALE GENOMIC DNA]</scope>
    <source>
        <strain evidence="3 4">3b_TX</strain>
    </source>
</reference>
<dbReference type="CDD" id="cd06170">
    <property type="entry name" value="LuxR_C_like"/>
    <property type="match status" value="1"/>
</dbReference>
<feature type="domain" description="HTH luxR-type" evidence="2">
    <location>
        <begin position="733"/>
        <end position="798"/>
    </location>
</feature>
<dbReference type="EMBL" id="QNSB01000002">
    <property type="protein sequence ID" value="RBP73491.1"/>
    <property type="molecule type" value="Genomic_DNA"/>
</dbReference>
<comment type="caution">
    <text evidence="3">The sequence shown here is derived from an EMBL/GenBank/DDBJ whole genome shotgun (WGS) entry which is preliminary data.</text>
</comment>
<dbReference type="InterPro" id="IPR036388">
    <property type="entry name" value="WH-like_DNA-bd_sf"/>
</dbReference>
<protein>
    <submittedName>
        <fullName evidence="3">Regulatory LuxR family protein</fullName>
    </submittedName>
</protein>
<accession>A0A366IL98</accession>
<feature type="compositionally biased region" description="Polar residues" evidence="1">
    <location>
        <begin position="188"/>
        <end position="201"/>
    </location>
</feature>
<proteinExistence type="predicted"/>
<feature type="region of interest" description="Disordered" evidence="1">
    <location>
        <begin position="346"/>
        <end position="370"/>
    </location>
</feature>
<sequence length="805" mass="85479">MNPLDRPVSGGLRSGVVHSGSMSPEPHRPDHRRAASPADLQQLLGVDEHVARLLYDASGGWVAPARAALDSVAASNRSLGELLGSGSLAEFAIRSGPDVDISLDRRDRLALRTLSLLHRFSEHVAVIALDAVASTLEQRDVDAEDHKVTLLRLQAMGLVLADGEADALHVPALIAAWVRSLSTQDGLVGSSSQNGSATGPGSSLRPADEDAPLARLRSTLVEAFTEQIEFATSPDAVLVENALLLARAGRLWTALGRIASAVGLPVLYLYPESIEAFAHLPQRAVRESPELALLSVIADTVAEARSRAPRAGDTSTGRLRELVARATAPGTPGSREFALLCEPTAPAAEEPPGARIDDSTSSPDPTSAEHPGALIEARDVLARMSQLSGQGRHREAAQVGAGWVSLGAPRPRAIVRFRAAVESVLAGEPGRALALLRDIEDAMQERAVVGDFLAPAIVAWSALASFLGGDHRRAEGDLLRFASLDEPPIVLEAAFRPAALIAAAHRALDRLDLGRLADLVARLKEFPEMGSLWIHVPVLERTLALLSATSESGILLADEEAEVYAQTRRTSEAGAGVLSASRAAALVGLGQLFRAEQLLAELPARVGAKYVLTARSCVVAGRFDDALAVIRSHFYDDFLSTRERAELTGLRAVAHLRSGEEDEAAAAFREAIELSNWVGSLLPIALLPAPDRNTLLDLTPDVWGPVLQEFARDRMPTADLRDLLGGVATALVPSVDSPNLTERERTLLALLGRSRSVSQIAAELHLVEGTVKNNLSALYRKLGASGRESALARARALGYVDPPET</sequence>
<feature type="region of interest" description="Disordered" evidence="1">
    <location>
        <begin position="188"/>
        <end position="208"/>
    </location>
</feature>
<evidence type="ECO:0000313" key="3">
    <source>
        <dbReference type="EMBL" id="RBP73491.1"/>
    </source>
</evidence>
<keyword evidence="4" id="KW-1185">Reference proteome</keyword>
<dbReference type="Pfam" id="PF00196">
    <property type="entry name" value="GerE"/>
    <property type="match status" value="1"/>
</dbReference>
<dbReference type="InterPro" id="IPR016032">
    <property type="entry name" value="Sig_transdc_resp-reg_C-effctor"/>
</dbReference>
<dbReference type="GO" id="GO:0006355">
    <property type="term" value="P:regulation of DNA-templated transcription"/>
    <property type="evidence" value="ECO:0007669"/>
    <property type="project" value="InterPro"/>
</dbReference>
<dbReference type="Proteomes" id="UP000253509">
    <property type="component" value="Unassembled WGS sequence"/>
</dbReference>
<evidence type="ECO:0000256" key="1">
    <source>
        <dbReference type="SAM" id="MobiDB-lite"/>
    </source>
</evidence>
<gene>
    <name evidence="3" type="ORF">DFO65_10219</name>
</gene>
<dbReference type="PROSITE" id="PS50043">
    <property type="entry name" value="HTH_LUXR_2"/>
    <property type="match status" value="1"/>
</dbReference>
<evidence type="ECO:0000259" key="2">
    <source>
        <dbReference type="PROSITE" id="PS50043"/>
    </source>
</evidence>
<name>A0A366IL98_9MICO</name>
<evidence type="ECO:0000313" key="4">
    <source>
        <dbReference type="Proteomes" id="UP000253509"/>
    </source>
</evidence>
<feature type="compositionally biased region" description="Low complexity" evidence="1">
    <location>
        <begin position="346"/>
        <end position="366"/>
    </location>
</feature>
<dbReference type="SUPFAM" id="SSF46894">
    <property type="entry name" value="C-terminal effector domain of the bipartite response regulators"/>
    <property type="match status" value="1"/>
</dbReference>
<dbReference type="SMART" id="SM00421">
    <property type="entry name" value="HTH_LUXR"/>
    <property type="match status" value="1"/>
</dbReference>
<dbReference type="InterPro" id="IPR000792">
    <property type="entry name" value="Tscrpt_reg_LuxR_C"/>
</dbReference>
<feature type="region of interest" description="Disordered" evidence="1">
    <location>
        <begin position="1"/>
        <end position="34"/>
    </location>
</feature>
<organism evidence="3 4">
    <name type="scientific">Brevibacterium celere</name>
    <dbReference type="NCBI Taxonomy" id="225845"/>
    <lineage>
        <taxon>Bacteria</taxon>
        <taxon>Bacillati</taxon>
        <taxon>Actinomycetota</taxon>
        <taxon>Actinomycetes</taxon>
        <taxon>Micrococcales</taxon>
        <taxon>Brevibacteriaceae</taxon>
        <taxon>Brevibacterium</taxon>
    </lineage>
</organism>
<dbReference type="AlphaFoldDB" id="A0A366IL98"/>
<dbReference type="GO" id="GO:0003677">
    <property type="term" value="F:DNA binding"/>
    <property type="evidence" value="ECO:0007669"/>
    <property type="project" value="InterPro"/>
</dbReference>
<dbReference type="Gene3D" id="1.10.10.10">
    <property type="entry name" value="Winged helix-like DNA-binding domain superfamily/Winged helix DNA-binding domain"/>
    <property type="match status" value="1"/>
</dbReference>